<keyword evidence="2" id="KW-1185">Reference proteome</keyword>
<evidence type="ECO:0000313" key="2">
    <source>
        <dbReference type="Proteomes" id="UP001225646"/>
    </source>
</evidence>
<dbReference type="InterPro" id="IPR023214">
    <property type="entry name" value="HAD_sf"/>
</dbReference>
<dbReference type="Pfam" id="PF08282">
    <property type="entry name" value="Hydrolase_3"/>
    <property type="match status" value="1"/>
</dbReference>
<sequence>MGNAIPEVKAAANYVTKTNEEDGVALFLQEVLTL</sequence>
<proteinExistence type="predicted"/>
<dbReference type="EMBL" id="JAUSTR010000004">
    <property type="protein sequence ID" value="MDQ0162413.1"/>
    <property type="molecule type" value="Genomic_DNA"/>
</dbReference>
<gene>
    <name evidence="1" type="ORF">J2S06_001490</name>
</gene>
<comment type="caution">
    <text evidence="1">The sequence shown here is derived from an EMBL/GenBank/DDBJ whole genome shotgun (WGS) entry which is preliminary data.</text>
</comment>
<dbReference type="SUPFAM" id="SSF56784">
    <property type="entry name" value="HAD-like"/>
    <property type="match status" value="1"/>
</dbReference>
<reference evidence="1 2" key="1">
    <citation type="submission" date="2023-07" db="EMBL/GenBank/DDBJ databases">
        <title>Genomic Encyclopedia of Type Strains, Phase IV (KMG-IV): sequencing the most valuable type-strain genomes for metagenomic binning, comparative biology and taxonomic classification.</title>
        <authorList>
            <person name="Goeker M."/>
        </authorList>
    </citation>
    <scope>NUCLEOTIDE SEQUENCE [LARGE SCALE GENOMIC DNA]</scope>
    <source>
        <strain evidence="1 2">DSM 19092</strain>
    </source>
</reference>
<organism evidence="1 2">
    <name type="scientific">Aeribacillus alveayuensis</name>
    <dbReference type="NCBI Taxonomy" id="279215"/>
    <lineage>
        <taxon>Bacteria</taxon>
        <taxon>Bacillati</taxon>
        <taxon>Bacillota</taxon>
        <taxon>Bacilli</taxon>
        <taxon>Bacillales</taxon>
        <taxon>Bacillaceae</taxon>
        <taxon>Aeribacillus</taxon>
    </lineage>
</organism>
<evidence type="ECO:0000313" key="1">
    <source>
        <dbReference type="EMBL" id="MDQ0162413.1"/>
    </source>
</evidence>
<dbReference type="Gene3D" id="3.40.50.1000">
    <property type="entry name" value="HAD superfamily/HAD-like"/>
    <property type="match status" value="1"/>
</dbReference>
<accession>A0ABT9VN64</accession>
<name>A0ABT9VN64_9BACI</name>
<protein>
    <submittedName>
        <fullName evidence="1">Hydroxymethylpyrimidine pyrophosphatase-like HAD family hydrolase</fullName>
    </submittedName>
</protein>
<dbReference type="Proteomes" id="UP001225646">
    <property type="component" value="Unassembled WGS sequence"/>
</dbReference>
<dbReference type="InterPro" id="IPR036412">
    <property type="entry name" value="HAD-like_sf"/>
</dbReference>